<dbReference type="Proteomes" id="UP000318801">
    <property type="component" value="Unassembled WGS sequence"/>
</dbReference>
<accession>A0A506U361</accession>
<gene>
    <name evidence="1" type="ORF">FJU08_17885</name>
</gene>
<name>A0A506U361_9HYPH</name>
<organism evidence="1 2">
    <name type="scientific">Martelella alba</name>
    <dbReference type="NCBI Taxonomy" id="2590451"/>
    <lineage>
        <taxon>Bacteria</taxon>
        <taxon>Pseudomonadati</taxon>
        <taxon>Pseudomonadota</taxon>
        <taxon>Alphaproteobacteria</taxon>
        <taxon>Hyphomicrobiales</taxon>
        <taxon>Aurantimonadaceae</taxon>
        <taxon>Martelella</taxon>
    </lineage>
</organism>
<keyword evidence="2" id="KW-1185">Reference proteome</keyword>
<reference evidence="1 2" key="1">
    <citation type="submission" date="2019-06" db="EMBL/GenBank/DDBJ databases">
        <authorList>
            <person name="Li M."/>
        </authorList>
    </citation>
    <scope>NUCLEOTIDE SEQUENCE [LARGE SCALE GENOMIC DNA]</scope>
    <source>
        <strain evidence="1 2">BGMRC2036</strain>
    </source>
</reference>
<proteinExistence type="predicted"/>
<sequence>MQTQTAASLHFQRKITEFCNLRIAPLVPNQTLDNIRPYLTHLITCRKRPPKKRNGIDWQTISDSCCLDGEMTDALKRNLQSGLEAIGRWVESEEARSIARAAPAGRQTATLVRKRPANAVKGGRTATVR</sequence>
<dbReference type="OrthoDB" id="7437883at2"/>
<evidence type="ECO:0000313" key="2">
    <source>
        <dbReference type="Proteomes" id="UP000318801"/>
    </source>
</evidence>
<evidence type="ECO:0000313" key="1">
    <source>
        <dbReference type="EMBL" id="TPW28250.1"/>
    </source>
</evidence>
<comment type="caution">
    <text evidence="1">The sequence shown here is derived from an EMBL/GenBank/DDBJ whole genome shotgun (WGS) entry which is preliminary data.</text>
</comment>
<protein>
    <submittedName>
        <fullName evidence="1">Uncharacterized protein</fullName>
    </submittedName>
</protein>
<dbReference type="RefSeq" id="WP_141150408.1">
    <property type="nucleotide sequence ID" value="NZ_VHLG01000013.1"/>
</dbReference>
<dbReference type="AlphaFoldDB" id="A0A506U361"/>
<dbReference type="EMBL" id="VHLG01000013">
    <property type="protein sequence ID" value="TPW28250.1"/>
    <property type="molecule type" value="Genomic_DNA"/>
</dbReference>